<reference evidence="7" key="2">
    <citation type="journal article" date="2020" name="Int. J. Syst. Evol. Microbiol.">
        <title>Genomic insights into a novel species Rhodoferax aquaticus sp. nov., isolated from freshwater.</title>
        <authorList>
            <person name="Li T."/>
            <person name="Zhuo Y."/>
            <person name="Jin C.Z."/>
            <person name="Wu X."/>
            <person name="Ko S.R."/>
            <person name="Jin F.J."/>
            <person name="Ahn C.Y."/>
            <person name="Oh H.M."/>
            <person name="Lee H.G."/>
            <person name="Jin L."/>
        </authorList>
    </citation>
    <scope>NUCLEOTIDE SEQUENCE [LARGE SCALE GENOMIC DNA]</scope>
    <source>
        <strain evidence="7">Gr-4</strain>
    </source>
</reference>
<dbReference type="InterPro" id="IPR013655">
    <property type="entry name" value="PAS_fold_3"/>
</dbReference>
<feature type="domain" description="PAC" evidence="3">
    <location>
        <begin position="431"/>
        <end position="482"/>
    </location>
</feature>
<sequence>MAYESASVCPRHLDAKRPTAHTDGKPRTEVKRDIAALASCLFQTQFIRKYVPKRQLSAMVGPSDDTDRPVSLAAHDWRVANPATCTDNPWMLAMESSGLGAWDWNIATGEQTHSKRWLDMLGYSVGDIANNNQAFMELVHPDDVHTVKSAFTAYLRGDQAQYAMDVRLRCKNGQWKWIATVGTIVQRDEKGRPVHMIGTHIDISERKRVEDNLRELNAQLLDNTSLLQTTLTSISQGIVLTDGQQRVRKFNPRMCELLDLPLSFMATLPTLQEVTHFQMVRGDFGPQGELIDSHARTHVMDVAAGGPSSLLENYLRVTPSGRTLEVRSQALPDGGLVRTFADVTNYVQAEAARKRLDVLLDATQSIARVGGIDHDVLEHTIEWTAGVYRILETAPTEFTPTPESVRRFFTPEGRAAVKQYLASANPGSDRFELELDVITYTGKRICLHVMGTLRYENGRLSKRTAVIQDISERKRTEAAMYESEERLKLALDSTGDGVWDWHIQEKVEFYSKRLLQMFGLAEADLDSNPDILDARTHPDDVQQMAIDRQNHFDGHTPTYMNEHRIRCSDGSWKWVLSRGMVIARDDAGQPERMIGTFTDITPRKESEALIRKQAFFDPLTGLPNRRMLRDRLDQKIKKSRREDQQLAILFIDLDHFKEVNDTLGHASGDLLLVEAAQRIQSCVRETDTVSRMGGDEFTLIVGNLDDADSLERILHKLLSSLSEVFQLGAHQVFVSASIGITMYPSDATEVEDLFKNADQALYVAKGAGRNRFSFFTPALQEAAQTRVRLTHDLRSGLAEQQFKVVYQPIVNLQTGAVHKAEALIRWHHPKLGLVSPASFIPIAESSGLIVDIGEWVFQQAASQVLQWRQRLHPDFQISVNKSPVQFHHDDSHKATWADHLNALGLPGSSIVVEITEGLLLDTGTRVGDHLLELGDAGIQVSLDDFGTGYSSLSYLQKFDIDFIKIDQSFVKHLIPASTDLALCKAIIVMAHALGMKVIAEGVETALQRDLLIEAGCDYGQGYLFARPMAAEDLELYIQSR</sequence>
<dbReference type="Gene3D" id="3.20.20.450">
    <property type="entry name" value="EAL domain"/>
    <property type="match status" value="1"/>
</dbReference>
<dbReference type="CDD" id="cd01948">
    <property type="entry name" value="EAL"/>
    <property type="match status" value="1"/>
</dbReference>
<evidence type="ECO:0000313" key="6">
    <source>
        <dbReference type="EMBL" id="QDL55900.1"/>
    </source>
</evidence>
<evidence type="ECO:0000256" key="1">
    <source>
        <dbReference type="SAM" id="MobiDB-lite"/>
    </source>
</evidence>
<dbReference type="Proteomes" id="UP000317365">
    <property type="component" value="Chromosome"/>
</dbReference>
<dbReference type="Gene3D" id="3.30.450.20">
    <property type="entry name" value="PAS domain"/>
    <property type="match status" value="4"/>
</dbReference>
<dbReference type="PANTHER" id="PTHR44757:SF2">
    <property type="entry name" value="BIOFILM ARCHITECTURE MAINTENANCE PROTEIN MBAA"/>
    <property type="match status" value="1"/>
</dbReference>
<dbReference type="SMART" id="SM00091">
    <property type="entry name" value="PAS"/>
    <property type="match status" value="3"/>
</dbReference>
<dbReference type="InterPro" id="IPR035919">
    <property type="entry name" value="EAL_sf"/>
</dbReference>
<dbReference type="Pfam" id="PF12860">
    <property type="entry name" value="PAS_7"/>
    <property type="match status" value="1"/>
</dbReference>
<dbReference type="EMBL" id="CP036282">
    <property type="protein sequence ID" value="QDL55900.1"/>
    <property type="molecule type" value="Genomic_DNA"/>
</dbReference>
<dbReference type="GO" id="GO:0003824">
    <property type="term" value="F:catalytic activity"/>
    <property type="evidence" value="ECO:0007669"/>
    <property type="project" value="UniProtKB-ARBA"/>
</dbReference>
<feature type="domain" description="PAS" evidence="2">
    <location>
        <begin position="119"/>
        <end position="158"/>
    </location>
</feature>
<evidence type="ECO:0000259" key="2">
    <source>
        <dbReference type="PROSITE" id="PS50112"/>
    </source>
</evidence>
<dbReference type="Pfam" id="PF00990">
    <property type="entry name" value="GGDEF"/>
    <property type="match status" value="1"/>
</dbReference>
<dbReference type="SMART" id="SM00086">
    <property type="entry name" value="PAC"/>
    <property type="match status" value="3"/>
</dbReference>
<dbReference type="InterPro" id="IPR000700">
    <property type="entry name" value="PAS-assoc_C"/>
</dbReference>
<feature type="domain" description="PAS" evidence="2">
    <location>
        <begin position="483"/>
        <end position="544"/>
    </location>
</feature>
<dbReference type="InterPro" id="IPR001633">
    <property type="entry name" value="EAL_dom"/>
</dbReference>
<feature type="region of interest" description="Disordered" evidence="1">
    <location>
        <begin position="1"/>
        <end position="27"/>
    </location>
</feature>
<feature type="domain" description="PAC" evidence="3">
    <location>
        <begin position="559"/>
        <end position="612"/>
    </location>
</feature>
<dbReference type="InterPro" id="IPR043128">
    <property type="entry name" value="Rev_trsase/Diguanyl_cyclase"/>
</dbReference>
<dbReference type="InterPro" id="IPR000160">
    <property type="entry name" value="GGDEF_dom"/>
</dbReference>
<reference evidence="7" key="1">
    <citation type="submission" date="2019-02" db="EMBL/GenBank/DDBJ databases">
        <title>Complete genome sequence of Rhodoferax sp. Gr-4.</title>
        <authorList>
            <person name="Jin L."/>
        </authorList>
    </citation>
    <scope>NUCLEOTIDE SEQUENCE [LARGE SCALE GENOMIC DNA]</scope>
    <source>
        <strain evidence="7">Gr-4</strain>
    </source>
</reference>
<feature type="domain" description="EAL" evidence="4">
    <location>
        <begin position="786"/>
        <end position="1040"/>
    </location>
</feature>
<dbReference type="PROSITE" id="PS50113">
    <property type="entry name" value="PAC"/>
    <property type="match status" value="3"/>
</dbReference>
<feature type="domain" description="PAC" evidence="3">
    <location>
        <begin position="162"/>
        <end position="215"/>
    </location>
</feature>
<dbReference type="InterPro" id="IPR001610">
    <property type="entry name" value="PAC"/>
</dbReference>
<dbReference type="CDD" id="cd01949">
    <property type="entry name" value="GGDEF"/>
    <property type="match status" value="1"/>
</dbReference>
<gene>
    <name evidence="6" type="ORF">EXZ61_17920</name>
</gene>
<organism evidence="6 7">
    <name type="scientific">Rhodoferax aquaticus</name>
    <dbReference type="NCBI Taxonomy" id="2527691"/>
    <lineage>
        <taxon>Bacteria</taxon>
        <taxon>Pseudomonadati</taxon>
        <taxon>Pseudomonadota</taxon>
        <taxon>Betaproteobacteria</taxon>
        <taxon>Burkholderiales</taxon>
        <taxon>Comamonadaceae</taxon>
        <taxon>Rhodoferax</taxon>
    </lineage>
</organism>
<evidence type="ECO:0000259" key="3">
    <source>
        <dbReference type="PROSITE" id="PS50113"/>
    </source>
</evidence>
<dbReference type="PANTHER" id="PTHR44757">
    <property type="entry name" value="DIGUANYLATE CYCLASE DGCP"/>
    <property type="match status" value="1"/>
</dbReference>
<name>A0A515ETA2_9BURK</name>
<dbReference type="KEGG" id="rhg:EXZ61_17920"/>
<proteinExistence type="predicted"/>
<feature type="compositionally biased region" description="Basic and acidic residues" evidence="1">
    <location>
        <begin position="11"/>
        <end position="27"/>
    </location>
</feature>
<dbReference type="InterPro" id="IPR000014">
    <property type="entry name" value="PAS"/>
</dbReference>
<dbReference type="Pfam" id="PF00563">
    <property type="entry name" value="EAL"/>
    <property type="match status" value="1"/>
</dbReference>
<dbReference type="PROSITE" id="PS50887">
    <property type="entry name" value="GGDEF"/>
    <property type="match status" value="1"/>
</dbReference>
<evidence type="ECO:0000259" key="4">
    <source>
        <dbReference type="PROSITE" id="PS50883"/>
    </source>
</evidence>
<evidence type="ECO:0000313" key="7">
    <source>
        <dbReference type="Proteomes" id="UP000317365"/>
    </source>
</evidence>
<dbReference type="CDD" id="cd00130">
    <property type="entry name" value="PAS"/>
    <property type="match status" value="2"/>
</dbReference>
<dbReference type="SMART" id="SM00267">
    <property type="entry name" value="GGDEF"/>
    <property type="match status" value="1"/>
</dbReference>
<dbReference type="InterPro" id="IPR029787">
    <property type="entry name" value="Nucleotide_cyclase"/>
</dbReference>
<dbReference type="SUPFAM" id="SSF55785">
    <property type="entry name" value="PYP-like sensor domain (PAS domain)"/>
    <property type="match status" value="4"/>
</dbReference>
<dbReference type="Pfam" id="PF08447">
    <property type="entry name" value="PAS_3"/>
    <property type="match status" value="2"/>
</dbReference>
<dbReference type="SUPFAM" id="SSF141868">
    <property type="entry name" value="EAL domain-like"/>
    <property type="match status" value="1"/>
</dbReference>
<dbReference type="SUPFAM" id="SSF55073">
    <property type="entry name" value="Nucleotide cyclase"/>
    <property type="match status" value="1"/>
</dbReference>
<dbReference type="NCBIfam" id="TIGR00229">
    <property type="entry name" value="sensory_box"/>
    <property type="match status" value="2"/>
</dbReference>
<dbReference type="FunFam" id="3.30.70.270:FF:000001">
    <property type="entry name" value="Diguanylate cyclase domain protein"/>
    <property type="match status" value="1"/>
</dbReference>
<keyword evidence="7" id="KW-1185">Reference proteome</keyword>
<dbReference type="PROSITE" id="PS50883">
    <property type="entry name" value="EAL"/>
    <property type="match status" value="1"/>
</dbReference>
<dbReference type="NCBIfam" id="TIGR00254">
    <property type="entry name" value="GGDEF"/>
    <property type="match status" value="1"/>
</dbReference>
<protein>
    <submittedName>
        <fullName evidence="6">EAL domain-containing protein</fullName>
    </submittedName>
</protein>
<dbReference type="InterPro" id="IPR052155">
    <property type="entry name" value="Biofilm_reg_signaling"/>
</dbReference>
<feature type="domain" description="GGDEF" evidence="5">
    <location>
        <begin position="644"/>
        <end position="777"/>
    </location>
</feature>
<dbReference type="InterPro" id="IPR035965">
    <property type="entry name" value="PAS-like_dom_sf"/>
</dbReference>
<evidence type="ECO:0000259" key="5">
    <source>
        <dbReference type="PROSITE" id="PS50887"/>
    </source>
</evidence>
<dbReference type="AlphaFoldDB" id="A0A515ETA2"/>
<dbReference type="PROSITE" id="PS50112">
    <property type="entry name" value="PAS"/>
    <property type="match status" value="2"/>
</dbReference>
<dbReference type="SMART" id="SM00052">
    <property type="entry name" value="EAL"/>
    <property type="match status" value="1"/>
</dbReference>
<dbReference type="Gene3D" id="3.30.70.270">
    <property type="match status" value="1"/>
</dbReference>
<accession>A0A515ETA2</accession>